<dbReference type="FunFam" id="1.20.1440.230:FF:000001">
    <property type="entry name" value="Mitochondrial NADH dehydrogenase flavoprotein 1"/>
    <property type="match status" value="1"/>
</dbReference>
<accession>A0A1F7RVR2</accession>
<evidence type="ECO:0000256" key="2">
    <source>
        <dbReference type="ARBA" id="ARBA00022485"/>
    </source>
</evidence>
<keyword evidence="3" id="KW-0479">Metal-binding</keyword>
<dbReference type="Gene3D" id="3.30.70.20">
    <property type="match status" value="1"/>
</dbReference>
<evidence type="ECO:0000256" key="4">
    <source>
        <dbReference type="ARBA" id="ARBA00023004"/>
    </source>
</evidence>
<organism evidence="7 8">
    <name type="scientific">Candidatus Schekmanbacteria bacterium RBG_16_38_11</name>
    <dbReference type="NCBI Taxonomy" id="1817880"/>
    <lineage>
        <taxon>Bacteria</taxon>
        <taxon>Candidatus Schekmaniibacteriota</taxon>
    </lineage>
</organism>
<dbReference type="InterPro" id="IPR017900">
    <property type="entry name" value="4Fe4S_Fe_S_CS"/>
</dbReference>
<dbReference type="Gene3D" id="1.20.1440.230">
    <property type="entry name" value="NADH-ubiquinone oxidoreductase 51kDa subunit, iron-sulphur binding domain"/>
    <property type="match status" value="1"/>
</dbReference>
<dbReference type="PANTHER" id="PTHR43578:SF3">
    <property type="entry name" value="NADH-QUINONE OXIDOREDUCTASE SUBUNIT F"/>
    <property type="match status" value="1"/>
</dbReference>
<dbReference type="SUPFAM" id="SSF142984">
    <property type="entry name" value="Nqo1 middle domain-like"/>
    <property type="match status" value="1"/>
</dbReference>
<dbReference type="Pfam" id="PF10589">
    <property type="entry name" value="NADH_4Fe-4S"/>
    <property type="match status" value="1"/>
</dbReference>
<keyword evidence="4" id="KW-0408">Iron</keyword>
<dbReference type="Gene3D" id="3.10.20.600">
    <property type="match status" value="1"/>
</dbReference>
<dbReference type="Pfam" id="PF14697">
    <property type="entry name" value="Fer4_21"/>
    <property type="match status" value="1"/>
</dbReference>
<reference evidence="7 8" key="1">
    <citation type="journal article" date="2016" name="Nat. Commun.">
        <title>Thousands of microbial genomes shed light on interconnected biogeochemical processes in an aquifer system.</title>
        <authorList>
            <person name="Anantharaman K."/>
            <person name="Brown C.T."/>
            <person name="Hug L.A."/>
            <person name="Sharon I."/>
            <person name="Castelle C.J."/>
            <person name="Probst A.J."/>
            <person name="Thomas B.C."/>
            <person name="Singh A."/>
            <person name="Wilkins M.J."/>
            <person name="Karaoz U."/>
            <person name="Brodie E.L."/>
            <person name="Williams K.H."/>
            <person name="Hubbard S.S."/>
            <person name="Banfield J.F."/>
        </authorList>
    </citation>
    <scope>NUCLEOTIDE SEQUENCE [LARGE SCALE GENOMIC DNA]</scope>
</reference>
<dbReference type="GO" id="GO:0008137">
    <property type="term" value="F:NADH dehydrogenase (ubiquinone) activity"/>
    <property type="evidence" value="ECO:0007669"/>
    <property type="project" value="InterPro"/>
</dbReference>
<dbReference type="FunFam" id="3.40.50.11540:FF:000001">
    <property type="entry name" value="NADH dehydrogenase [ubiquinone] flavoprotein 1, mitochondrial"/>
    <property type="match status" value="1"/>
</dbReference>
<protein>
    <submittedName>
        <fullName evidence="7">NADH dehydrogenase</fullName>
    </submittedName>
</protein>
<dbReference type="InterPro" id="IPR037207">
    <property type="entry name" value="Nuop51_4Fe4S-bd_sf"/>
</dbReference>
<sequence>MATCGCATGAKEVHKAILGEVEKEKISARIAMTGCNGLCHEEPIVDIYIPGLSRITYGKVKPKDVAGILKEAASGSPKTRAIGRTDEDIFPISGLKKRLSSNGKLTQNSSVTQIPLINDSTFYQKQVKIAMRNCGIIDPDNITEYIARDGYFSLVKVLKEKAPDNIILEIEKSGLRGRGGAGFPTGRKWGVARKAGGSIKYIICNADEGDPGAYMDRSILEGDPHAVIEGMIIAAYAIGASQGYIYVRSEYPIAIERLEIALKAAREAGLLGKNIMGSGFDFDIKITQGAGAFVCGEETALIRSIQGSWGEPKQRPPYPAIAGLWDMPTVINNVETLANVPAIIAKGGAWYSSMGTKESKGTKVFSLVGKIKNVGLVEVPMGISLSEIIFDIGGGIPKNRKVKAVQTGGPSGGCIPADMLNLPIDYDELKKAGSIMGSGGMVVMDEDTCMVDVAKYFLGYLEDESCGKCVPCRIGVRKMKEIVEEITKGEGKPGDIEILEEMALSIKDGSFCNLGATAPNPVLTTLRYFRNEYEAHINEKKCPAGVCKELIKYRIEPEKCIACGKCIEACSVNAITGKKKTPHVIDMGKCIKCAACKEICPVDAVVTK</sequence>
<keyword evidence="2" id="KW-0004">4Fe-4S</keyword>
<dbReference type="InterPro" id="IPR011538">
    <property type="entry name" value="Nuo51_FMN-bd"/>
</dbReference>
<dbReference type="GO" id="GO:0046872">
    <property type="term" value="F:metal ion binding"/>
    <property type="evidence" value="ECO:0007669"/>
    <property type="project" value="UniProtKB-KW"/>
</dbReference>
<dbReference type="SUPFAM" id="SSF52833">
    <property type="entry name" value="Thioredoxin-like"/>
    <property type="match status" value="1"/>
</dbReference>
<dbReference type="SUPFAM" id="SSF142019">
    <property type="entry name" value="Nqo1 FMN-binding domain-like"/>
    <property type="match status" value="1"/>
</dbReference>
<dbReference type="Gene3D" id="3.40.30.10">
    <property type="entry name" value="Glutaredoxin"/>
    <property type="match status" value="1"/>
</dbReference>
<dbReference type="SMART" id="SM00928">
    <property type="entry name" value="NADH_4Fe-4S"/>
    <property type="match status" value="1"/>
</dbReference>
<evidence type="ECO:0000313" key="7">
    <source>
        <dbReference type="EMBL" id="OGL45646.1"/>
    </source>
</evidence>
<dbReference type="EMBL" id="MGDF01000084">
    <property type="protein sequence ID" value="OGL45646.1"/>
    <property type="molecule type" value="Genomic_DNA"/>
</dbReference>
<dbReference type="SUPFAM" id="SSF54862">
    <property type="entry name" value="4Fe-4S ferredoxins"/>
    <property type="match status" value="1"/>
</dbReference>
<evidence type="ECO:0000256" key="1">
    <source>
        <dbReference type="ARBA" id="ARBA00007523"/>
    </source>
</evidence>
<evidence type="ECO:0000256" key="5">
    <source>
        <dbReference type="ARBA" id="ARBA00023014"/>
    </source>
</evidence>
<dbReference type="Pfam" id="PF01512">
    <property type="entry name" value="Complex1_51K"/>
    <property type="match status" value="1"/>
</dbReference>
<name>A0A1F7RVR2_9BACT</name>
<evidence type="ECO:0000256" key="3">
    <source>
        <dbReference type="ARBA" id="ARBA00022723"/>
    </source>
</evidence>
<dbReference type="Gene3D" id="3.40.50.11540">
    <property type="entry name" value="NADH-ubiquinone oxidoreductase 51kDa subunit"/>
    <property type="match status" value="1"/>
</dbReference>
<dbReference type="PANTHER" id="PTHR43578">
    <property type="entry name" value="NADH-QUINONE OXIDOREDUCTASE SUBUNIT F"/>
    <property type="match status" value="1"/>
</dbReference>
<feature type="domain" description="4Fe-4S ferredoxin-type" evidence="6">
    <location>
        <begin position="581"/>
        <end position="608"/>
    </location>
</feature>
<dbReference type="Gene3D" id="6.10.250.1450">
    <property type="match status" value="1"/>
</dbReference>
<dbReference type="InterPro" id="IPR037225">
    <property type="entry name" value="Nuo51_FMN-bd_sf"/>
</dbReference>
<dbReference type="CDD" id="cd02980">
    <property type="entry name" value="TRX_Fd_family"/>
    <property type="match status" value="1"/>
</dbReference>
<dbReference type="SUPFAM" id="SSF140490">
    <property type="entry name" value="Nqo1C-terminal domain-like"/>
    <property type="match status" value="1"/>
</dbReference>
<dbReference type="InterPro" id="IPR017896">
    <property type="entry name" value="4Fe4S_Fe-S-bd"/>
</dbReference>
<feature type="domain" description="4Fe-4S ferredoxin-type" evidence="6">
    <location>
        <begin position="551"/>
        <end position="580"/>
    </location>
</feature>
<keyword evidence="5" id="KW-0411">Iron-sulfur</keyword>
<evidence type="ECO:0000313" key="8">
    <source>
        <dbReference type="Proteomes" id="UP000178435"/>
    </source>
</evidence>
<gene>
    <name evidence="7" type="ORF">A2149_01890</name>
</gene>
<dbReference type="PROSITE" id="PS00198">
    <property type="entry name" value="4FE4S_FER_1"/>
    <property type="match status" value="1"/>
</dbReference>
<proteinExistence type="inferred from homology"/>
<dbReference type="GO" id="GO:0051539">
    <property type="term" value="F:4 iron, 4 sulfur cluster binding"/>
    <property type="evidence" value="ECO:0007669"/>
    <property type="project" value="UniProtKB-KW"/>
</dbReference>
<dbReference type="InterPro" id="IPR001949">
    <property type="entry name" value="NADH-UbQ_OxRdtase_51kDa_CS"/>
</dbReference>
<comment type="similarity">
    <text evidence="1">Belongs to the complex I 51 kDa subunit family.</text>
</comment>
<dbReference type="GO" id="GO:0010181">
    <property type="term" value="F:FMN binding"/>
    <property type="evidence" value="ECO:0007669"/>
    <property type="project" value="InterPro"/>
</dbReference>
<dbReference type="InterPro" id="IPR036249">
    <property type="entry name" value="Thioredoxin-like_sf"/>
</dbReference>
<dbReference type="PROSITE" id="PS00645">
    <property type="entry name" value="COMPLEX1_51K_2"/>
    <property type="match status" value="1"/>
</dbReference>
<dbReference type="InterPro" id="IPR019575">
    <property type="entry name" value="Nuop51_4Fe4S-bd"/>
</dbReference>
<dbReference type="PROSITE" id="PS51379">
    <property type="entry name" value="4FE4S_FER_2"/>
    <property type="match status" value="2"/>
</dbReference>
<comment type="caution">
    <text evidence="7">The sequence shown here is derived from an EMBL/GenBank/DDBJ whole genome shotgun (WGS) entry which is preliminary data.</text>
</comment>
<dbReference type="AlphaFoldDB" id="A0A1F7RVR2"/>
<dbReference type="Proteomes" id="UP000178435">
    <property type="component" value="Unassembled WGS sequence"/>
</dbReference>
<evidence type="ECO:0000259" key="6">
    <source>
        <dbReference type="PROSITE" id="PS51379"/>
    </source>
</evidence>